<dbReference type="Proteomes" id="UP000828390">
    <property type="component" value="Unassembled WGS sequence"/>
</dbReference>
<dbReference type="EMBL" id="JAIWYP010000006">
    <property type="protein sequence ID" value="KAH3810647.1"/>
    <property type="molecule type" value="Genomic_DNA"/>
</dbReference>
<protein>
    <submittedName>
        <fullName evidence="1">Uncharacterized protein</fullName>
    </submittedName>
</protein>
<comment type="caution">
    <text evidence="1">The sequence shown here is derived from an EMBL/GenBank/DDBJ whole genome shotgun (WGS) entry which is preliminary data.</text>
</comment>
<dbReference type="AlphaFoldDB" id="A0A9D4GAW2"/>
<evidence type="ECO:0000313" key="2">
    <source>
        <dbReference type="Proteomes" id="UP000828390"/>
    </source>
</evidence>
<sequence>MPVAFRQSACFLIYRSYTGTHRCVVVALPGSVWAPVELRCRPGCSRRRPGCSRCRAGRCRFPGGAPVYPGSPRSSPMEPLFILVETRFIPVDPGSRKGAPPAS</sequence>
<organism evidence="1 2">
    <name type="scientific">Dreissena polymorpha</name>
    <name type="common">Zebra mussel</name>
    <name type="synonym">Mytilus polymorpha</name>
    <dbReference type="NCBI Taxonomy" id="45954"/>
    <lineage>
        <taxon>Eukaryota</taxon>
        <taxon>Metazoa</taxon>
        <taxon>Spiralia</taxon>
        <taxon>Lophotrochozoa</taxon>
        <taxon>Mollusca</taxon>
        <taxon>Bivalvia</taxon>
        <taxon>Autobranchia</taxon>
        <taxon>Heteroconchia</taxon>
        <taxon>Euheterodonta</taxon>
        <taxon>Imparidentia</taxon>
        <taxon>Neoheterodontei</taxon>
        <taxon>Myida</taxon>
        <taxon>Dreissenoidea</taxon>
        <taxon>Dreissenidae</taxon>
        <taxon>Dreissena</taxon>
    </lineage>
</organism>
<gene>
    <name evidence="1" type="ORF">DPMN_139043</name>
</gene>
<reference evidence="1" key="2">
    <citation type="submission" date="2020-11" db="EMBL/GenBank/DDBJ databases">
        <authorList>
            <person name="McCartney M.A."/>
            <person name="Auch B."/>
            <person name="Kono T."/>
            <person name="Mallez S."/>
            <person name="Becker A."/>
            <person name="Gohl D.M."/>
            <person name="Silverstein K.A.T."/>
            <person name="Koren S."/>
            <person name="Bechman K.B."/>
            <person name="Herman A."/>
            <person name="Abrahante J.E."/>
            <person name="Garbe J."/>
        </authorList>
    </citation>
    <scope>NUCLEOTIDE SEQUENCE</scope>
    <source>
        <strain evidence="1">Duluth1</strain>
        <tissue evidence="1">Whole animal</tissue>
    </source>
</reference>
<evidence type="ECO:0000313" key="1">
    <source>
        <dbReference type="EMBL" id="KAH3810647.1"/>
    </source>
</evidence>
<reference evidence="1" key="1">
    <citation type="journal article" date="2019" name="bioRxiv">
        <title>The Genome of the Zebra Mussel, Dreissena polymorpha: A Resource for Invasive Species Research.</title>
        <authorList>
            <person name="McCartney M.A."/>
            <person name="Auch B."/>
            <person name="Kono T."/>
            <person name="Mallez S."/>
            <person name="Zhang Y."/>
            <person name="Obille A."/>
            <person name="Becker A."/>
            <person name="Abrahante J.E."/>
            <person name="Garbe J."/>
            <person name="Badalamenti J.P."/>
            <person name="Herman A."/>
            <person name="Mangelson H."/>
            <person name="Liachko I."/>
            <person name="Sullivan S."/>
            <person name="Sone E.D."/>
            <person name="Koren S."/>
            <person name="Silverstein K.A.T."/>
            <person name="Beckman K.B."/>
            <person name="Gohl D.M."/>
        </authorList>
    </citation>
    <scope>NUCLEOTIDE SEQUENCE</scope>
    <source>
        <strain evidence="1">Duluth1</strain>
        <tissue evidence="1">Whole animal</tissue>
    </source>
</reference>
<proteinExistence type="predicted"/>
<keyword evidence="2" id="KW-1185">Reference proteome</keyword>
<accession>A0A9D4GAW2</accession>
<name>A0A9D4GAW2_DREPO</name>